<feature type="domain" description="2Fe-2S ferredoxin-type" evidence="7">
    <location>
        <begin position="1"/>
        <end position="80"/>
    </location>
</feature>
<proteinExistence type="inferred from homology"/>
<dbReference type="Gene3D" id="3.10.20.30">
    <property type="match status" value="1"/>
</dbReference>
<dbReference type="PROSITE" id="PS51085">
    <property type="entry name" value="2FE2S_FER_2"/>
    <property type="match status" value="1"/>
</dbReference>
<accession>A0AAW2H717</accession>
<dbReference type="GO" id="GO:0140647">
    <property type="term" value="P:P450-containing electron transport chain"/>
    <property type="evidence" value="ECO:0007669"/>
    <property type="project" value="InterPro"/>
</dbReference>
<dbReference type="CDD" id="cd00207">
    <property type="entry name" value="fer2"/>
    <property type="match status" value="1"/>
</dbReference>
<dbReference type="PROSITE" id="PS00814">
    <property type="entry name" value="ADX"/>
    <property type="match status" value="1"/>
</dbReference>
<comment type="caution">
    <text evidence="8">The sequence shown here is derived from an EMBL/GenBank/DDBJ whole genome shotgun (WGS) entry which is preliminary data.</text>
</comment>
<dbReference type="PANTHER" id="PTHR23426">
    <property type="entry name" value="FERREDOXIN/ADRENODOXIN"/>
    <property type="match status" value="1"/>
</dbReference>
<keyword evidence="4" id="KW-0408">Iron</keyword>
<evidence type="ECO:0000313" key="8">
    <source>
        <dbReference type="EMBL" id="KAL0265531.1"/>
    </source>
</evidence>
<dbReference type="EMBL" id="JARGDH010000008">
    <property type="protein sequence ID" value="KAL0265531.1"/>
    <property type="molecule type" value="Genomic_DNA"/>
</dbReference>
<protein>
    <recommendedName>
        <fullName evidence="7">2Fe-2S ferredoxin-type domain-containing protein</fullName>
    </recommendedName>
</protein>
<dbReference type="GO" id="GO:0051537">
    <property type="term" value="F:2 iron, 2 sulfur cluster binding"/>
    <property type="evidence" value="ECO:0007669"/>
    <property type="project" value="UniProtKB-KW"/>
</dbReference>
<evidence type="ECO:0000259" key="7">
    <source>
        <dbReference type="PROSITE" id="PS51085"/>
    </source>
</evidence>
<reference evidence="8" key="1">
    <citation type="journal article" date="2024" name="Gigascience">
        <title>Chromosome-level genome of the poultry shaft louse Menopon gallinae provides insight into the host-switching and adaptive evolution of parasitic lice.</title>
        <authorList>
            <person name="Xu Y."/>
            <person name="Ma L."/>
            <person name="Liu S."/>
            <person name="Liang Y."/>
            <person name="Liu Q."/>
            <person name="He Z."/>
            <person name="Tian L."/>
            <person name="Duan Y."/>
            <person name="Cai W."/>
            <person name="Li H."/>
            <person name="Song F."/>
        </authorList>
    </citation>
    <scope>NUCLEOTIDE SEQUENCE</scope>
    <source>
        <strain evidence="8">Cailab_2023a</strain>
    </source>
</reference>
<evidence type="ECO:0000256" key="2">
    <source>
        <dbReference type="ARBA" id="ARBA00022714"/>
    </source>
</evidence>
<keyword evidence="3" id="KW-0479">Metal-binding</keyword>
<dbReference type="PANTHER" id="PTHR23426:SF65">
    <property type="entry name" value="FERREDOXIN-2, MITOCHONDRIAL"/>
    <property type="match status" value="1"/>
</dbReference>
<dbReference type="GO" id="GO:0046872">
    <property type="term" value="F:metal ion binding"/>
    <property type="evidence" value="ECO:0007669"/>
    <property type="project" value="UniProtKB-KW"/>
</dbReference>
<evidence type="ECO:0000256" key="5">
    <source>
        <dbReference type="ARBA" id="ARBA00023014"/>
    </source>
</evidence>
<dbReference type="InterPro" id="IPR036010">
    <property type="entry name" value="2Fe-2S_ferredoxin-like_sf"/>
</dbReference>
<evidence type="ECO:0000256" key="1">
    <source>
        <dbReference type="ARBA" id="ARBA00010914"/>
    </source>
</evidence>
<evidence type="ECO:0000256" key="3">
    <source>
        <dbReference type="ARBA" id="ARBA00022723"/>
    </source>
</evidence>
<dbReference type="SUPFAM" id="SSF54292">
    <property type="entry name" value="2Fe-2S ferredoxin-like"/>
    <property type="match status" value="1"/>
</dbReference>
<comment type="similarity">
    <text evidence="1">Belongs to the adrenodoxin/putidaredoxin family.</text>
</comment>
<organism evidence="8">
    <name type="scientific">Menopon gallinae</name>
    <name type="common">poultry shaft louse</name>
    <dbReference type="NCBI Taxonomy" id="328185"/>
    <lineage>
        <taxon>Eukaryota</taxon>
        <taxon>Metazoa</taxon>
        <taxon>Ecdysozoa</taxon>
        <taxon>Arthropoda</taxon>
        <taxon>Hexapoda</taxon>
        <taxon>Insecta</taxon>
        <taxon>Pterygota</taxon>
        <taxon>Neoptera</taxon>
        <taxon>Paraneoptera</taxon>
        <taxon>Psocodea</taxon>
        <taxon>Troctomorpha</taxon>
        <taxon>Phthiraptera</taxon>
        <taxon>Amblycera</taxon>
        <taxon>Menoponidae</taxon>
        <taxon>Menopon</taxon>
    </lineage>
</organism>
<dbReference type="GO" id="GO:0005739">
    <property type="term" value="C:mitochondrion"/>
    <property type="evidence" value="ECO:0007669"/>
    <property type="project" value="TreeGrafter"/>
</dbReference>
<sequence length="84" mass="9103">MTALDAAREVGAPLPGVCEGSLACSTCHLTKKNLENGELSEDEEDLLDMAPEVEPNSRLGCQIIITKEMENMVLKIPSSTRNED</sequence>
<evidence type="ECO:0000256" key="4">
    <source>
        <dbReference type="ARBA" id="ARBA00023004"/>
    </source>
</evidence>
<gene>
    <name evidence="8" type="ORF">PYX00_010924</name>
</gene>
<dbReference type="PRINTS" id="PR00355">
    <property type="entry name" value="ADRENODOXIN"/>
</dbReference>
<dbReference type="InterPro" id="IPR001055">
    <property type="entry name" value="Adrenodoxin-like"/>
</dbReference>
<name>A0AAW2H717_9NEOP</name>
<keyword evidence="5" id="KW-0411">Iron-sulfur</keyword>
<dbReference type="InterPro" id="IPR001041">
    <property type="entry name" value="2Fe-2S_ferredoxin-type"/>
</dbReference>
<dbReference type="InterPro" id="IPR012675">
    <property type="entry name" value="Beta-grasp_dom_sf"/>
</dbReference>
<dbReference type="InterPro" id="IPR018298">
    <property type="entry name" value="Adrenodoxin_Fe-S_BS"/>
</dbReference>
<keyword evidence="2" id="KW-0001">2Fe-2S</keyword>
<dbReference type="GO" id="GO:0009055">
    <property type="term" value="F:electron transfer activity"/>
    <property type="evidence" value="ECO:0007669"/>
    <property type="project" value="TreeGrafter"/>
</dbReference>
<dbReference type="AlphaFoldDB" id="A0AAW2H717"/>
<evidence type="ECO:0000256" key="6">
    <source>
        <dbReference type="ARBA" id="ARBA00034078"/>
    </source>
</evidence>
<comment type="cofactor">
    <cofactor evidence="6">
        <name>[2Fe-2S] cluster</name>
        <dbReference type="ChEBI" id="CHEBI:190135"/>
    </cofactor>
</comment>